<organism evidence="5 6">
    <name type="scientific">Kibdelosporangium lantanae</name>
    <dbReference type="NCBI Taxonomy" id="1497396"/>
    <lineage>
        <taxon>Bacteria</taxon>
        <taxon>Bacillati</taxon>
        <taxon>Actinomycetota</taxon>
        <taxon>Actinomycetes</taxon>
        <taxon>Pseudonocardiales</taxon>
        <taxon>Pseudonocardiaceae</taxon>
        <taxon>Kibdelosporangium</taxon>
    </lineage>
</organism>
<sequence>MGDSTVHEPKRHDRRTILKGATLSAAALPATSVGANAEPSDARSANGGVVGTPRPRLEGQGKVTGGVRYAADVKLPGLVHGVLVLSTVARGRVRTLDTTPVLEMPGVVGVVDHTNAPRLNPKAGHFFGPDGQLLMLQSTEVHYSGQPVALVVAETLEQAQAAAKALTVTYDELPHDTEFRVDHPRRRPAIGIFGPDANVGD</sequence>
<dbReference type="PROSITE" id="PS51318">
    <property type="entry name" value="TAT"/>
    <property type="match status" value="1"/>
</dbReference>
<evidence type="ECO:0000259" key="4">
    <source>
        <dbReference type="SMART" id="SM01008"/>
    </source>
</evidence>
<dbReference type="Proteomes" id="UP001597045">
    <property type="component" value="Unassembled WGS sequence"/>
</dbReference>
<evidence type="ECO:0000256" key="1">
    <source>
        <dbReference type="ARBA" id="ARBA00022505"/>
    </source>
</evidence>
<evidence type="ECO:0000256" key="2">
    <source>
        <dbReference type="ARBA" id="ARBA00023002"/>
    </source>
</evidence>
<feature type="region of interest" description="Disordered" evidence="3">
    <location>
        <begin position="32"/>
        <end position="61"/>
    </location>
</feature>
<reference evidence="6" key="1">
    <citation type="journal article" date="2019" name="Int. J. Syst. Evol. Microbiol.">
        <title>The Global Catalogue of Microorganisms (GCM) 10K type strain sequencing project: providing services to taxonomists for standard genome sequencing and annotation.</title>
        <authorList>
            <consortium name="The Broad Institute Genomics Platform"/>
            <consortium name="The Broad Institute Genome Sequencing Center for Infectious Disease"/>
            <person name="Wu L."/>
            <person name="Ma J."/>
        </authorList>
    </citation>
    <scope>NUCLEOTIDE SEQUENCE [LARGE SCALE GENOMIC DNA]</scope>
    <source>
        <strain evidence="6">JCM 31486</strain>
    </source>
</reference>
<keyword evidence="1" id="KW-0500">Molybdenum</keyword>
<dbReference type="InterPro" id="IPR000674">
    <property type="entry name" value="Ald_Oxase/Xan_DH_a/b"/>
</dbReference>
<protein>
    <recommendedName>
        <fullName evidence="4">Aldehyde oxidase/xanthine dehydrogenase a/b hammerhead domain-containing protein</fullName>
    </recommendedName>
</protein>
<gene>
    <name evidence="5" type="ORF">ACFQ1S_35945</name>
</gene>
<feature type="non-terminal residue" evidence="5">
    <location>
        <position position="201"/>
    </location>
</feature>
<proteinExistence type="predicted"/>
<dbReference type="Gene3D" id="3.90.1170.50">
    <property type="entry name" value="Aldehyde oxidase/xanthine dehydrogenase, a/b hammerhead"/>
    <property type="match status" value="1"/>
</dbReference>
<comment type="caution">
    <text evidence="5">The sequence shown here is derived from an EMBL/GenBank/DDBJ whole genome shotgun (WGS) entry which is preliminary data.</text>
</comment>
<dbReference type="Pfam" id="PF01315">
    <property type="entry name" value="Ald_Xan_dh_C"/>
    <property type="match status" value="1"/>
</dbReference>
<dbReference type="PANTHER" id="PTHR11908:SF132">
    <property type="entry name" value="ALDEHYDE OXIDASE 1-RELATED"/>
    <property type="match status" value="1"/>
</dbReference>
<keyword evidence="2" id="KW-0560">Oxidoreductase</keyword>
<keyword evidence="6" id="KW-1185">Reference proteome</keyword>
<feature type="domain" description="Aldehyde oxidase/xanthine dehydrogenase a/b hammerhead" evidence="4">
    <location>
        <begin position="64"/>
        <end position="174"/>
    </location>
</feature>
<dbReference type="InterPro" id="IPR016208">
    <property type="entry name" value="Ald_Oxase/xanthine_DH-like"/>
</dbReference>
<dbReference type="SMART" id="SM01008">
    <property type="entry name" value="Ald_Xan_dh_C"/>
    <property type="match status" value="1"/>
</dbReference>
<accession>A0ABW3MM50</accession>
<dbReference type="InterPro" id="IPR006311">
    <property type="entry name" value="TAT_signal"/>
</dbReference>
<name>A0ABW3MM50_9PSEU</name>
<evidence type="ECO:0000256" key="3">
    <source>
        <dbReference type="SAM" id="MobiDB-lite"/>
    </source>
</evidence>
<evidence type="ECO:0000313" key="6">
    <source>
        <dbReference type="Proteomes" id="UP001597045"/>
    </source>
</evidence>
<dbReference type="PANTHER" id="PTHR11908">
    <property type="entry name" value="XANTHINE DEHYDROGENASE"/>
    <property type="match status" value="1"/>
</dbReference>
<dbReference type="EMBL" id="JBHTIS010002913">
    <property type="protein sequence ID" value="MFD1050539.1"/>
    <property type="molecule type" value="Genomic_DNA"/>
</dbReference>
<dbReference type="InterPro" id="IPR036856">
    <property type="entry name" value="Ald_Oxase/Xan_DH_a/b_sf"/>
</dbReference>
<evidence type="ECO:0000313" key="5">
    <source>
        <dbReference type="EMBL" id="MFD1050539.1"/>
    </source>
</evidence>
<dbReference type="SUPFAM" id="SSF54665">
    <property type="entry name" value="CO dehydrogenase molybdoprotein N-domain-like"/>
    <property type="match status" value="1"/>
</dbReference>